<dbReference type="EMBL" id="FTMN01000001">
    <property type="protein sequence ID" value="SIP94553.1"/>
    <property type="molecule type" value="Genomic_DNA"/>
</dbReference>
<dbReference type="Proteomes" id="UP000186895">
    <property type="component" value="Unassembled WGS sequence"/>
</dbReference>
<protein>
    <submittedName>
        <fullName evidence="1">Uncharacterized protein</fullName>
    </submittedName>
</protein>
<name>A0A1N6NR95_9GAMM</name>
<proteinExistence type="predicted"/>
<dbReference type="AlphaFoldDB" id="A0A1N6NR95"/>
<evidence type="ECO:0000313" key="1">
    <source>
        <dbReference type="EMBL" id="SIP94553.1"/>
    </source>
</evidence>
<gene>
    <name evidence="1" type="ORF">SAMN05421647_101502</name>
</gene>
<reference evidence="1 2" key="1">
    <citation type="submission" date="2017-01" db="EMBL/GenBank/DDBJ databases">
        <authorList>
            <person name="Mah S.A."/>
            <person name="Swanson W.J."/>
            <person name="Moy G.W."/>
            <person name="Vacquier V.D."/>
        </authorList>
    </citation>
    <scope>NUCLEOTIDE SEQUENCE [LARGE SCALE GENOMIC DNA]</scope>
    <source>
        <strain evidence="1 2">DSM 7027</strain>
    </source>
</reference>
<sequence>MHPRSPVANKVRKKRFVHQVGQHCHLDEQSESGRSSQSTLLISGCEESLYQWLSGESRLMAGKNTSPD</sequence>
<keyword evidence="2" id="KW-1185">Reference proteome</keyword>
<evidence type="ECO:0000313" key="2">
    <source>
        <dbReference type="Proteomes" id="UP000186895"/>
    </source>
</evidence>
<organism evidence="1 2">
    <name type="scientific">Marinobacterium stanieri</name>
    <dbReference type="NCBI Taxonomy" id="49186"/>
    <lineage>
        <taxon>Bacteria</taxon>
        <taxon>Pseudomonadati</taxon>
        <taxon>Pseudomonadota</taxon>
        <taxon>Gammaproteobacteria</taxon>
        <taxon>Oceanospirillales</taxon>
        <taxon>Oceanospirillaceae</taxon>
        <taxon>Marinobacterium</taxon>
    </lineage>
</organism>
<dbReference type="STRING" id="49186.SAMN05421647_101502"/>
<accession>A0A1N6NR95</accession>